<dbReference type="GO" id="GO:0004197">
    <property type="term" value="F:cysteine-type endopeptidase activity"/>
    <property type="evidence" value="ECO:0007669"/>
    <property type="project" value="UniProtKB-EC"/>
</dbReference>
<dbReference type="PANTHER" id="PTHR37835">
    <property type="entry name" value="ALPHA-CLOSTRIPAIN"/>
    <property type="match status" value="1"/>
</dbReference>
<keyword evidence="3" id="KW-0378">Hydrolase</keyword>
<dbReference type="PANTHER" id="PTHR37835:SF1">
    <property type="entry name" value="ALPHA-CLOSTRIPAIN"/>
    <property type="match status" value="1"/>
</dbReference>
<keyword evidence="2" id="KW-0732">Signal</keyword>
<evidence type="ECO:0000256" key="1">
    <source>
        <dbReference type="NCBIfam" id="TIGR02806"/>
    </source>
</evidence>
<sequence length="546" mass="61828">MLKKKISMLLAATLVTVTFVSSKPVSASPIVKNENVNPKQQVQVVNNEKQAKEAINKSKGQKVTILYYCDADNNLEPYLLNDIEEMKRGYNNDPNLNLIALVDRAKGYSNDSKTLGEDFTDTRLYKIEHNSTKRLDGGKEFPEITVDSNYEANMGNPETLKKFIDYGKANYKADKYVLIMSNHGGGAKNKPNMKKELSKAICWDDDAPNSAEGKDDCLYMAEISDNLTEKQSVDVLTFDACLMGTAEVAYQYRPGNGGFSADTMVAASPSVWGYGFKYDNIFSRIKAGGETSYESDKTLGGRERCFDPATITNEQIGAIFVEEQRDSTKYRNDQQLSFYDLSKVQGVKNSIDKLSVNLSKENEKDALEKLRGSKKNISLIHYFNEYERDNDGTSLEENLWIQYPYFDIYDLCEQITKSNDFSRHTKELASNVMKNVDDMVVYSFGQRAYDGKTGFKEGKNGLSIFLPDGSRRLRTRKGYIPHWAFQYGYNAIDTQALVQNGDYGKLSWCRDGIDPEINKVGNWFELLDSWFDINNDSRGGLNGYQW</sequence>
<organism evidence="3 4">
    <name type="scientific">Hathewaya limosa</name>
    <name type="common">Clostridium limosum</name>
    <dbReference type="NCBI Taxonomy" id="1536"/>
    <lineage>
        <taxon>Bacteria</taxon>
        <taxon>Bacillati</taxon>
        <taxon>Bacillota</taxon>
        <taxon>Clostridia</taxon>
        <taxon>Eubacteriales</taxon>
        <taxon>Clostridiaceae</taxon>
        <taxon>Hathewaya</taxon>
    </lineage>
</organism>
<evidence type="ECO:0000256" key="2">
    <source>
        <dbReference type="SAM" id="SignalP"/>
    </source>
</evidence>
<dbReference type="RefSeq" id="WP_307355588.1">
    <property type="nucleotide sequence ID" value="NZ_BAAACJ010000033.1"/>
</dbReference>
<feature type="signal peptide" evidence="2">
    <location>
        <begin position="1"/>
        <end position="27"/>
    </location>
</feature>
<comment type="caution">
    <text evidence="3">The sequence shown here is derived from an EMBL/GenBank/DDBJ whole genome shotgun (WGS) entry which is preliminary data.</text>
</comment>
<keyword evidence="4" id="KW-1185">Reference proteome</keyword>
<feature type="chain" id="PRO_5047060128" description="Clostripain" evidence="2">
    <location>
        <begin position="28"/>
        <end position="546"/>
    </location>
</feature>
<protein>
    <recommendedName>
        <fullName evidence="1">Clostripain</fullName>
        <ecNumber evidence="1">3.4.22.8</ecNumber>
    </recommendedName>
</protein>
<proteinExistence type="predicted"/>
<gene>
    <name evidence="3" type="ORF">QOZ93_001324</name>
</gene>
<dbReference type="InterPro" id="IPR014173">
    <property type="entry name" value="Pept_C11_CLOspp"/>
</dbReference>
<dbReference type="Proteomes" id="UP001224418">
    <property type="component" value="Unassembled WGS sequence"/>
</dbReference>
<reference evidence="3 4" key="1">
    <citation type="submission" date="2023-07" db="EMBL/GenBank/DDBJ databases">
        <title>Genomic Encyclopedia of Type Strains, Phase IV (KMG-IV): sequencing the most valuable type-strain genomes for metagenomic binning, comparative biology and taxonomic classification.</title>
        <authorList>
            <person name="Goeker M."/>
        </authorList>
    </citation>
    <scope>NUCLEOTIDE SEQUENCE [LARGE SCALE GENOMIC DNA]</scope>
    <source>
        <strain evidence="3 4">DSM 1400</strain>
    </source>
</reference>
<dbReference type="Pfam" id="PF03415">
    <property type="entry name" value="Peptidase_C11"/>
    <property type="match status" value="1"/>
</dbReference>
<evidence type="ECO:0000313" key="4">
    <source>
        <dbReference type="Proteomes" id="UP001224418"/>
    </source>
</evidence>
<dbReference type="Gene3D" id="3.40.50.11970">
    <property type="match status" value="1"/>
</dbReference>
<evidence type="ECO:0000313" key="3">
    <source>
        <dbReference type="EMBL" id="MDQ0479583.1"/>
    </source>
</evidence>
<dbReference type="InterPro" id="IPR005077">
    <property type="entry name" value="Peptidase_C11"/>
</dbReference>
<dbReference type="NCBIfam" id="TIGR02806">
    <property type="entry name" value="clostrip"/>
    <property type="match status" value="1"/>
</dbReference>
<accession>A0ABU0JR54</accession>
<dbReference type="EC" id="3.4.22.8" evidence="1"/>
<name>A0ABU0JR54_HATLI</name>
<dbReference type="EMBL" id="JAUSWN010000009">
    <property type="protein sequence ID" value="MDQ0479583.1"/>
    <property type="molecule type" value="Genomic_DNA"/>
</dbReference>